<gene>
    <name evidence="1" type="ORF">CROQUDRAFT_660225</name>
</gene>
<protein>
    <submittedName>
        <fullName evidence="1">Uncharacterized protein</fullName>
    </submittedName>
</protein>
<name>A0A9P6TA40_9BASI</name>
<dbReference type="AlphaFoldDB" id="A0A9P6TA40"/>
<keyword evidence="2" id="KW-1185">Reference proteome</keyword>
<comment type="caution">
    <text evidence="1">The sequence shown here is derived from an EMBL/GenBank/DDBJ whole genome shotgun (WGS) entry which is preliminary data.</text>
</comment>
<dbReference type="EMBL" id="MU167299">
    <property type="protein sequence ID" value="KAG0144264.1"/>
    <property type="molecule type" value="Genomic_DNA"/>
</dbReference>
<dbReference type="Proteomes" id="UP000886653">
    <property type="component" value="Unassembled WGS sequence"/>
</dbReference>
<accession>A0A9P6TA40</accession>
<evidence type="ECO:0000313" key="2">
    <source>
        <dbReference type="Proteomes" id="UP000886653"/>
    </source>
</evidence>
<organism evidence="1 2">
    <name type="scientific">Cronartium quercuum f. sp. fusiforme G11</name>
    <dbReference type="NCBI Taxonomy" id="708437"/>
    <lineage>
        <taxon>Eukaryota</taxon>
        <taxon>Fungi</taxon>
        <taxon>Dikarya</taxon>
        <taxon>Basidiomycota</taxon>
        <taxon>Pucciniomycotina</taxon>
        <taxon>Pucciniomycetes</taxon>
        <taxon>Pucciniales</taxon>
        <taxon>Coleosporiaceae</taxon>
        <taxon>Cronartium</taxon>
    </lineage>
</organism>
<sequence length="51" mass="5865">MVELSLVELSEAGCSSEVVVDWLWIGQRSRKRRFLGIYPTSNTNPKLEKQL</sequence>
<proteinExistence type="predicted"/>
<evidence type="ECO:0000313" key="1">
    <source>
        <dbReference type="EMBL" id="KAG0144264.1"/>
    </source>
</evidence>
<reference evidence="1" key="1">
    <citation type="submission" date="2013-11" db="EMBL/GenBank/DDBJ databases">
        <title>Genome sequence of the fusiform rust pathogen reveals effectors for host alternation and coevolution with pine.</title>
        <authorList>
            <consortium name="DOE Joint Genome Institute"/>
            <person name="Smith K."/>
            <person name="Pendleton A."/>
            <person name="Kubisiak T."/>
            <person name="Anderson C."/>
            <person name="Salamov A."/>
            <person name="Aerts A."/>
            <person name="Riley R."/>
            <person name="Clum A."/>
            <person name="Lindquist E."/>
            <person name="Ence D."/>
            <person name="Campbell M."/>
            <person name="Kronenberg Z."/>
            <person name="Feau N."/>
            <person name="Dhillon B."/>
            <person name="Hamelin R."/>
            <person name="Burleigh J."/>
            <person name="Smith J."/>
            <person name="Yandell M."/>
            <person name="Nelson C."/>
            <person name="Grigoriev I."/>
            <person name="Davis J."/>
        </authorList>
    </citation>
    <scope>NUCLEOTIDE SEQUENCE</scope>
    <source>
        <strain evidence="1">G11</strain>
    </source>
</reference>